<dbReference type="RefSeq" id="WP_155064591.1">
    <property type="nucleotide sequence ID" value="NZ_WMIF01000013.1"/>
</dbReference>
<evidence type="ECO:0000256" key="1">
    <source>
        <dbReference type="ARBA" id="ARBA00022679"/>
    </source>
</evidence>
<dbReference type="Proteomes" id="UP000442533">
    <property type="component" value="Unassembled WGS sequence"/>
</dbReference>
<dbReference type="EMBL" id="WMIF01000013">
    <property type="protein sequence ID" value="MTH35038.1"/>
    <property type="molecule type" value="Genomic_DNA"/>
</dbReference>
<evidence type="ECO:0000259" key="3">
    <source>
        <dbReference type="Pfam" id="PF00294"/>
    </source>
</evidence>
<dbReference type="GO" id="GO:0016301">
    <property type="term" value="F:kinase activity"/>
    <property type="evidence" value="ECO:0007669"/>
    <property type="project" value="UniProtKB-KW"/>
</dbReference>
<dbReference type="OrthoDB" id="7869371at2"/>
<gene>
    <name evidence="4" type="ORF">GL279_10535</name>
</gene>
<dbReference type="InterPro" id="IPR011611">
    <property type="entry name" value="PfkB_dom"/>
</dbReference>
<name>A0A844H995_9RHOB</name>
<accession>A0A844H995</accession>
<evidence type="ECO:0000313" key="4">
    <source>
        <dbReference type="EMBL" id="MTH35038.1"/>
    </source>
</evidence>
<sequence length="303" mass="30765">MPSQPHLPRILCVGAMLWDIIGHAARAVSPGEDLAGRIVQRPGGVALNVALALARQGLQPAILAAVGRDAPGEALLAEAARLGVRTEWIWRDSGRATDTYMAIETPEGLLAAIADAQGLEAAGAAVVAPLRDGRLGSAARPWVGTLIADGNLTPAVFAELAADPCLAGAQLRLVPASPTKAQSLQPLLRHPQAIFHLNRLEAEALAGRPLADAAEAAGALLHMGVHRALVTDGPRAVADGLAGASLLLRAPPPVVARRVTGAGDAFLAGHVMAELAGHDRAAALDAALNAAAAHVAEAPAEAI</sequence>
<dbReference type="PROSITE" id="PS00583">
    <property type="entry name" value="PFKB_KINASES_1"/>
    <property type="match status" value="1"/>
</dbReference>
<dbReference type="Pfam" id="PF00294">
    <property type="entry name" value="PfkB"/>
    <property type="match status" value="1"/>
</dbReference>
<dbReference type="PANTHER" id="PTHR10584">
    <property type="entry name" value="SUGAR KINASE"/>
    <property type="match status" value="1"/>
</dbReference>
<dbReference type="SUPFAM" id="SSF53613">
    <property type="entry name" value="Ribokinase-like"/>
    <property type="match status" value="1"/>
</dbReference>
<dbReference type="Gene3D" id="3.40.1190.20">
    <property type="match status" value="1"/>
</dbReference>
<organism evidence="4 5">
    <name type="scientific">Paracoccus limosus</name>
    <dbReference type="NCBI Taxonomy" id="913252"/>
    <lineage>
        <taxon>Bacteria</taxon>
        <taxon>Pseudomonadati</taxon>
        <taxon>Pseudomonadota</taxon>
        <taxon>Alphaproteobacteria</taxon>
        <taxon>Rhodobacterales</taxon>
        <taxon>Paracoccaceae</taxon>
        <taxon>Paracoccus</taxon>
    </lineage>
</organism>
<feature type="domain" description="Carbohydrate kinase PfkB" evidence="3">
    <location>
        <begin position="9"/>
        <end position="296"/>
    </location>
</feature>
<evidence type="ECO:0000256" key="2">
    <source>
        <dbReference type="ARBA" id="ARBA00022777"/>
    </source>
</evidence>
<keyword evidence="1" id="KW-0808">Transferase</keyword>
<reference evidence="4 5" key="1">
    <citation type="submission" date="2019-11" db="EMBL/GenBank/DDBJ databases">
        <authorList>
            <person name="Dong K."/>
        </authorList>
    </citation>
    <scope>NUCLEOTIDE SEQUENCE [LARGE SCALE GENOMIC DNA]</scope>
    <source>
        <strain evidence="4 5">JCM 17370</strain>
    </source>
</reference>
<dbReference type="InterPro" id="IPR029056">
    <property type="entry name" value="Ribokinase-like"/>
</dbReference>
<dbReference type="PANTHER" id="PTHR10584:SF166">
    <property type="entry name" value="RIBOKINASE"/>
    <property type="match status" value="1"/>
</dbReference>
<comment type="caution">
    <text evidence="4">The sequence shown here is derived from an EMBL/GenBank/DDBJ whole genome shotgun (WGS) entry which is preliminary data.</text>
</comment>
<keyword evidence="2 4" id="KW-0418">Kinase</keyword>
<dbReference type="AlphaFoldDB" id="A0A844H995"/>
<keyword evidence="5" id="KW-1185">Reference proteome</keyword>
<proteinExistence type="predicted"/>
<dbReference type="InterPro" id="IPR002173">
    <property type="entry name" value="Carboh/pur_kinase_PfkB_CS"/>
</dbReference>
<protein>
    <submittedName>
        <fullName evidence="4">Kinase</fullName>
    </submittedName>
</protein>
<evidence type="ECO:0000313" key="5">
    <source>
        <dbReference type="Proteomes" id="UP000442533"/>
    </source>
</evidence>